<dbReference type="EMBL" id="APVH01000020">
    <property type="protein sequence ID" value="EPX82580.1"/>
    <property type="molecule type" value="Genomic_DNA"/>
</dbReference>
<feature type="transmembrane region" description="Helical" evidence="6">
    <location>
        <begin position="136"/>
        <end position="157"/>
    </location>
</feature>
<keyword evidence="3 6" id="KW-0812">Transmembrane</keyword>
<sequence length="192" mass="20376">MFGLETVAALIAKNGLAILAPIALIEGPIVTVIAAWLASRGLMDLWSVTLVVILADLLGDVVLYALGRWGINRLPPRWRLRLGLNRARLTALGSHFGTKGGRTLVIGKLTHSAGAAVLVAAGLARMPLLRFIGINLVATVPKSLLFVGLGYAFGSAYSQIDSWIARVSLVLLAVLVLGGLVYIMKTRSKKQA</sequence>
<dbReference type="PANTHER" id="PTHR42709">
    <property type="entry name" value="ALKALINE PHOSPHATASE LIKE PROTEIN"/>
    <property type="match status" value="1"/>
</dbReference>
<comment type="subcellular location">
    <subcellularLocation>
        <location evidence="1">Cell membrane</location>
        <topology evidence="1">Multi-pass membrane protein</topology>
    </subcellularLocation>
</comment>
<evidence type="ECO:0000313" key="9">
    <source>
        <dbReference type="Proteomes" id="UP000015347"/>
    </source>
</evidence>
<evidence type="ECO:0000259" key="7">
    <source>
        <dbReference type="Pfam" id="PF09335"/>
    </source>
</evidence>
<comment type="caution">
    <text evidence="8">The sequence shown here is derived from an EMBL/GenBank/DDBJ whole genome shotgun (WGS) entry which is preliminary data.</text>
</comment>
<dbReference type="InterPro" id="IPR032816">
    <property type="entry name" value="VTT_dom"/>
</dbReference>
<dbReference type="PANTHER" id="PTHR42709:SF6">
    <property type="entry name" value="UNDECAPRENYL PHOSPHATE TRANSPORTER A"/>
    <property type="match status" value="1"/>
</dbReference>
<evidence type="ECO:0000256" key="4">
    <source>
        <dbReference type="ARBA" id="ARBA00022989"/>
    </source>
</evidence>
<dbReference type="InterPro" id="IPR051311">
    <property type="entry name" value="DedA_domain"/>
</dbReference>
<accession>S9RX48</accession>
<name>S9RX48_9RHOB</name>
<dbReference type="eggNOG" id="COG0586">
    <property type="taxonomic scope" value="Bacteria"/>
</dbReference>
<feature type="domain" description="VTT" evidence="7">
    <location>
        <begin position="41"/>
        <end position="151"/>
    </location>
</feature>
<evidence type="ECO:0000256" key="2">
    <source>
        <dbReference type="ARBA" id="ARBA00022475"/>
    </source>
</evidence>
<feature type="transmembrane region" description="Helical" evidence="6">
    <location>
        <begin position="45"/>
        <end position="66"/>
    </location>
</feature>
<dbReference type="GO" id="GO:0005886">
    <property type="term" value="C:plasma membrane"/>
    <property type="evidence" value="ECO:0007669"/>
    <property type="project" value="UniProtKB-SubCell"/>
</dbReference>
<evidence type="ECO:0000256" key="3">
    <source>
        <dbReference type="ARBA" id="ARBA00022692"/>
    </source>
</evidence>
<feature type="transmembrane region" description="Helical" evidence="6">
    <location>
        <begin position="16"/>
        <end position="38"/>
    </location>
</feature>
<protein>
    <recommendedName>
        <fullName evidence="7">VTT domain-containing protein</fullName>
    </recommendedName>
</protein>
<dbReference type="Pfam" id="PF09335">
    <property type="entry name" value="VTT_dom"/>
    <property type="match status" value="1"/>
</dbReference>
<evidence type="ECO:0000313" key="8">
    <source>
        <dbReference type="EMBL" id="EPX82580.1"/>
    </source>
</evidence>
<reference evidence="9" key="1">
    <citation type="journal article" date="2014" name="Stand. Genomic Sci.">
        <title>Genome sequence of the exopolysaccharide-producing Salipiger mucosus type strain (DSM 16094(T)), a moderately halophilic member of the Roseobacter clade.</title>
        <authorList>
            <person name="Riedel T."/>
            <person name="Spring S."/>
            <person name="Fiebig A."/>
            <person name="Petersen J."/>
            <person name="Kyrpides N.C."/>
            <person name="Goker M."/>
            <person name="Klenk H.P."/>
        </authorList>
    </citation>
    <scope>NUCLEOTIDE SEQUENCE [LARGE SCALE GENOMIC DNA]</scope>
    <source>
        <strain evidence="9">DSM 16094</strain>
    </source>
</reference>
<evidence type="ECO:0000256" key="6">
    <source>
        <dbReference type="SAM" id="Phobius"/>
    </source>
</evidence>
<dbReference type="AlphaFoldDB" id="S9RX48"/>
<keyword evidence="9" id="KW-1185">Reference proteome</keyword>
<dbReference type="Proteomes" id="UP000015347">
    <property type="component" value="Unassembled WGS sequence"/>
</dbReference>
<organism evidence="8 9">
    <name type="scientific">Salipiger mucosus DSM 16094</name>
    <dbReference type="NCBI Taxonomy" id="1123237"/>
    <lineage>
        <taxon>Bacteria</taxon>
        <taxon>Pseudomonadati</taxon>
        <taxon>Pseudomonadota</taxon>
        <taxon>Alphaproteobacteria</taxon>
        <taxon>Rhodobacterales</taxon>
        <taxon>Roseobacteraceae</taxon>
        <taxon>Salipiger</taxon>
    </lineage>
</organism>
<feature type="transmembrane region" description="Helical" evidence="6">
    <location>
        <begin position="163"/>
        <end position="183"/>
    </location>
</feature>
<keyword evidence="4 6" id="KW-1133">Transmembrane helix</keyword>
<dbReference type="STRING" id="1123237.Salmuc_00899"/>
<gene>
    <name evidence="8" type="ORF">Salmuc_00899</name>
</gene>
<dbReference type="HOGENOM" id="CLU_1426776_0_0_5"/>
<evidence type="ECO:0000256" key="1">
    <source>
        <dbReference type="ARBA" id="ARBA00004651"/>
    </source>
</evidence>
<evidence type="ECO:0000256" key="5">
    <source>
        <dbReference type="ARBA" id="ARBA00023136"/>
    </source>
</evidence>
<keyword evidence="5 6" id="KW-0472">Membrane</keyword>
<proteinExistence type="predicted"/>
<dbReference type="RefSeq" id="WP_020041983.1">
    <property type="nucleotide sequence ID" value="NZ_KE557275.1"/>
</dbReference>
<dbReference type="OrthoDB" id="9780918at2"/>
<keyword evidence="2" id="KW-1003">Cell membrane</keyword>
<feature type="transmembrane region" description="Helical" evidence="6">
    <location>
        <begin position="105"/>
        <end position="124"/>
    </location>
</feature>